<evidence type="ECO:0000313" key="1">
    <source>
        <dbReference type="EMBL" id="CAG8606944.1"/>
    </source>
</evidence>
<dbReference type="EMBL" id="CAJVPM010015297">
    <property type="protein sequence ID" value="CAG8606944.1"/>
    <property type="molecule type" value="Genomic_DNA"/>
</dbReference>
<reference evidence="1" key="1">
    <citation type="submission" date="2021-06" db="EMBL/GenBank/DDBJ databases">
        <authorList>
            <person name="Kallberg Y."/>
            <person name="Tangrot J."/>
            <person name="Rosling A."/>
        </authorList>
    </citation>
    <scope>NUCLEOTIDE SEQUENCE</scope>
    <source>
        <strain evidence="1">AU212A</strain>
    </source>
</reference>
<feature type="non-terminal residue" evidence="1">
    <location>
        <position position="63"/>
    </location>
</feature>
<proteinExistence type="predicted"/>
<gene>
    <name evidence="1" type="ORF">SCALOS_LOCUS7136</name>
</gene>
<feature type="non-terminal residue" evidence="1">
    <location>
        <position position="1"/>
    </location>
</feature>
<protein>
    <submittedName>
        <fullName evidence="1">3424_t:CDS:1</fullName>
    </submittedName>
</protein>
<accession>A0ACA9MQ52</accession>
<name>A0ACA9MQ52_9GLOM</name>
<organism evidence="1 2">
    <name type="scientific">Scutellospora calospora</name>
    <dbReference type="NCBI Taxonomy" id="85575"/>
    <lineage>
        <taxon>Eukaryota</taxon>
        <taxon>Fungi</taxon>
        <taxon>Fungi incertae sedis</taxon>
        <taxon>Mucoromycota</taxon>
        <taxon>Glomeromycotina</taxon>
        <taxon>Glomeromycetes</taxon>
        <taxon>Diversisporales</taxon>
        <taxon>Gigasporaceae</taxon>
        <taxon>Scutellospora</taxon>
    </lineage>
</organism>
<evidence type="ECO:0000313" key="2">
    <source>
        <dbReference type="Proteomes" id="UP000789860"/>
    </source>
</evidence>
<dbReference type="Proteomes" id="UP000789860">
    <property type="component" value="Unassembled WGS sequence"/>
</dbReference>
<comment type="caution">
    <text evidence="1">The sequence shown here is derived from an EMBL/GenBank/DDBJ whole genome shotgun (WGS) entry which is preliminary data.</text>
</comment>
<sequence>NISITDESVRHAETASSSSTPSFIDRIFEQSESQINHEIEIDNYLNISITPIPPKNTDVYQWW</sequence>
<keyword evidence="2" id="KW-1185">Reference proteome</keyword>